<dbReference type="AlphaFoldDB" id="A0A7W6E2B2"/>
<reference evidence="2 3" key="1">
    <citation type="submission" date="2020-08" db="EMBL/GenBank/DDBJ databases">
        <title>Genomic Encyclopedia of Type Strains, Phase IV (KMG-IV): sequencing the most valuable type-strain genomes for metagenomic binning, comparative biology and taxonomic classification.</title>
        <authorList>
            <person name="Goeker M."/>
        </authorList>
    </citation>
    <scope>NUCLEOTIDE SEQUENCE [LARGE SCALE GENOMIC DNA]</scope>
    <source>
        <strain evidence="2 3">DSM 102234</strain>
    </source>
</reference>
<dbReference type="InterPro" id="IPR020348">
    <property type="entry name" value="Uncharacterised_YvaD"/>
</dbReference>
<proteinExistence type="predicted"/>
<sequence length="133" mass="14729">MQNVLTTATEIAMLLYWLLAGSLVLGLISIDPSLMYSDYQNPLVAAWNWSFFPIDVAFSAIGLTARFGTMAGHLKFKLEVIAAVLMLCAGLMAVSYWTITGDFDVTWWSMNLWLIILGTANLICIKPNMTKSV</sequence>
<comment type="caution">
    <text evidence="2">The sequence shown here is derived from an EMBL/GenBank/DDBJ whole genome shotgun (WGS) entry which is preliminary data.</text>
</comment>
<keyword evidence="1" id="KW-0472">Membrane</keyword>
<dbReference type="EMBL" id="JACIEI010000001">
    <property type="protein sequence ID" value="MBB3992979.1"/>
    <property type="molecule type" value="Genomic_DNA"/>
</dbReference>
<keyword evidence="1" id="KW-0812">Transmembrane</keyword>
<feature type="transmembrane region" description="Helical" evidence="1">
    <location>
        <begin position="105"/>
        <end position="125"/>
    </location>
</feature>
<keyword evidence="1" id="KW-1133">Transmembrane helix</keyword>
<name>A0A7W6E2B2_9RHOB</name>
<evidence type="ECO:0000256" key="1">
    <source>
        <dbReference type="SAM" id="Phobius"/>
    </source>
</evidence>
<keyword evidence="3" id="KW-1185">Reference proteome</keyword>
<accession>A0A7W6E2B2</accession>
<organism evidence="2 3">
    <name type="scientific">Sulfitobacter undariae</name>
    <dbReference type="NCBI Taxonomy" id="1563671"/>
    <lineage>
        <taxon>Bacteria</taxon>
        <taxon>Pseudomonadati</taxon>
        <taxon>Pseudomonadota</taxon>
        <taxon>Alphaproteobacteria</taxon>
        <taxon>Rhodobacterales</taxon>
        <taxon>Roseobacteraceae</taxon>
        <taxon>Sulfitobacter</taxon>
    </lineage>
</organism>
<evidence type="ECO:0000313" key="2">
    <source>
        <dbReference type="EMBL" id="MBB3992979.1"/>
    </source>
</evidence>
<feature type="transmembrane region" description="Helical" evidence="1">
    <location>
        <begin position="12"/>
        <end position="30"/>
    </location>
</feature>
<evidence type="ECO:0000313" key="3">
    <source>
        <dbReference type="Proteomes" id="UP000530268"/>
    </source>
</evidence>
<gene>
    <name evidence="2" type="ORF">GGR95_000598</name>
</gene>
<feature type="transmembrane region" description="Helical" evidence="1">
    <location>
        <begin position="50"/>
        <end position="68"/>
    </location>
</feature>
<feature type="transmembrane region" description="Helical" evidence="1">
    <location>
        <begin position="80"/>
        <end position="99"/>
    </location>
</feature>
<dbReference type="RefSeq" id="WP_184562557.1">
    <property type="nucleotide sequence ID" value="NZ_JACIEI010000001.1"/>
</dbReference>
<dbReference type="Proteomes" id="UP000530268">
    <property type="component" value="Unassembled WGS sequence"/>
</dbReference>
<dbReference type="Pfam" id="PF17314">
    <property type="entry name" value="DUF5360"/>
    <property type="match status" value="1"/>
</dbReference>
<protein>
    <recommendedName>
        <fullName evidence="4">DoxX-like family protein</fullName>
    </recommendedName>
</protein>
<evidence type="ECO:0008006" key="4">
    <source>
        <dbReference type="Google" id="ProtNLM"/>
    </source>
</evidence>